<gene>
    <name evidence="2" type="ORF">HDID_LOCUS7148</name>
    <name evidence="3" type="ORF">WMSIL1_LOCUS13247</name>
</gene>
<sequence length="256" mass="29374">MFSTLHYKFAKGLRDPDLSFTSALLKMFVFRFVNRPMNRYAVDMCDLKRGQKVLDIGSGVGYGIRYALNHVAPHTVLRLRFDLPTRVFGPQWFRRLGLIPIKVFTQMDKDGVVHGIDISSEMVRHSRILLRPFIKADRAEVVQADITHIPLRNSSVDAVFHVESVYFWPSLPDGLREILRVLKPGGVVVTTFSPRLIDRYVRWGWMQFGSPDHLAYAIALEQLGFENVEWIKNDLRAPRGVQCIRARKPALGLLTE</sequence>
<dbReference type="Pfam" id="PF08241">
    <property type="entry name" value="Methyltransf_11"/>
    <property type="match status" value="1"/>
</dbReference>
<feature type="domain" description="Methyltransferase type 11" evidence="1">
    <location>
        <begin position="111"/>
        <end position="189"/>
    </location>
</feature>
<keyword evidence="5" id="KW-1185">Reference proteome</keyword>
<dbReference type="Proteomes" id="UP000321570">
    <property type="component" value="Unassembled WGS sequence"/>
</dbReference>
<accession>A0A158QEC3</accession>
<evidence type="ECO:0000313" key="2">
    <source>
        <dbReference type="EMBL" id="VDL59466.1"/>
    </source>
</evidence>
<organism evidence="6">
    <name type="scientific">Hymenolepis diminuta</name>
    <name type="common">Rat tapeworm</name>
    <dbReference type="NCBI Taxonomy" id="6216"/>
    <lineage>
        <taxon>Eukaryota</taxon>
        <taxon>Metazoa</taxon>
        <taxon>Spiralia</taxon>
        <taxon>Lophotrochozoa</taxon>
        <taxon>Platyhelminthes</taxon>
        <taxon>Cestoda</taxon>
        <taxon>Eucestoda</taxon>
        <taxon>Cyclophyllidea</taxon>
        <taxon>Hymenolepididae</taxon>
        <taxon>Hymenolepis</taxon>
    </lineage>
</organism>
<dbReference type="InterPro" id="IPR029063">
    <property type="entry name" value="SAM-dependent_MTases_sf"/>
</dbReference>
<dbReference type="EMBL" id="UYSG01010908">
    <property type="protein sequence ID" value="VDL59466.1"/>
    <property type="molecule type" value="Genomic_DNA"/>
</dbReference>
<dbReference type="SUPFAM" id="SSF53335">
    <property type="entry name" value="S-adenosyl-L-methionine-dependent methyltransferases"/>
    <property type="match status" value="1"/>
</dbReference>
<reference evidence="3 5" key="3">
    <citation type="submission" date="2019-07" db="EMBL/GenBank/DDBJ databases">
        <authorList>
            <person name="Jastrzebski P J."/>
            <person name="Paukszto L."/>
            <person name="Jastrzebski P J."/>
        </authorList>
    </citation>
    <scope>NUCLEOTIDE SEQUENCE [LARGE SCALE GENOMIC DNA]</scope>
    <source>
        <strain evidence="3 5">WMS-il1</strain>
    </source>
</reference>
<evidence type="ECO:0000259" key="1">
    <source>
        <dbReference type="Pfam" id="PF08241"/>
    </source>
</evidence>
<dbReference type="OrthoDB" id="10250730at2759"/>
<dbReference type="STRING" id="6216.A0A158QEC3"/>
<evidence type="ECO:0000313" key="5">
    <source>
        <dbReference type="Proteomes" id="UP000321570"/>
    </source>
</evidence>
<reference evidence="6" key="1">
    <citation type="submission" date="2016-04" db="UniProtKB">
        <authorList>
            <consortium name="WormBaseParasite"/>
        </authorList>
    </citation>
    <scope>IDENTIFICATION</scope>
</reference>
<dbReference type="GO" id="GO:0008757">
    <property type="term" value="F:S-adenosylmethionine-dependent methyltransferase activity"/>
    <property type="evidence" value="ECO:0007669"/>
    <property type="project" value="InterPro"/>
</dbReference>
<dbReference type="InterPro" id="IPR013216">
    <property type="entry name" value="Methyltransf_11"/>
</dbReference>
<proteinExistence type="predicted"/>
<dbReference type="WBParaSite" id="HDID_0000715001-mRNA-1">
    <property type="protein sequence ID" value="HDID_0000715001-mRNA-1"/>
    <property type="gene ID" value="HDID_0000715001"/>
</dbReference>
<name>A0A158QEC3_HYMDI</name>
<protein>
    <submittedName>
        <fullName evidence="6">Methyltransf_11 domain-containing protein</fullName>
    </submittedName>
</protein>
<evidence type="ECO:0000313" key="6">
    <source>
        <dbReference type="WBParaSite" id="HDID_0000715001-mRNA-1"/>
    </source>
</evidence>
<dbReference type="Gene3D" id="3.40.50.150">
    <property type="entry name" value="Vaccinia Virus protein VP39"/>
    <property type="match status" value="1"/>
</dbReference>
<dbReference type="CDD" id="cd02440">
    <property type="entry name" value="AdoMet_MTases"/>
    <property type="match status" value="1"/>
</dbReference>
<dbReference type="EMBL" id="CABIJS010000692">
    <property type="protein sequence ID" value="VUZ55381.1"/>
    <property type="molecule type" value="Genomic_DNA"/>
</dbReference>
<evidence type="ECO:0000313" key="4">
    <source>
        <dbReference type="Proteomes" id="UP000274504"/>
    </source>
</evidence>
<dbReference type="PANTHER" id="PTHR43591">
    <property type="entry name" value="METHYLTRANSFERASE"/>
    <property type="match status" value="1"/>
</dbReference>
<dbReference type="AlphaFoldDB" id="A0A158QEC3"/>
<evidence type="ECO:0000313" key="3">
    <source>
        <dbReference type="EMBL" id="VUZ55381.1"/>
    </source>
</evidence>
<reference evidence="2 4" key="2">
    <citation type="submission" date="2018-11" db="EMBL/GenBank/DDBJ databases">
        <authorList>
            <consortium name="Pathogen Informatics"/>
        </authorList>
    </citation>
    <scope>NUCLEOTIDE SEQUENCE [LARGE SCALE GENOMIC DNA]</scope>
</reference>
<dbReference type="Proteomes" id="UP000274504">
    <property type="component" value="Unassembled WGS sequence"/>
</dbReference>